<evidence type="ECO:0000313" key="2">
    <source>
        <dbReference type="Proteomes" id="UP000324800"/>
    </source>
</evidence>
<accession>A0A5J4X464</accession>
<gene>
    <name evidence="1" type="ORF">EZS28_003177</name>
</gene>
<organism evidence="1 2">
    <name type="scientific">Streblomastix strix</name>
    <dbReference type="NCBI Taxonomy" id="222440"/>
    <lineage>
        <taxon>Eukaryota</taxon>
        <taxon>Metamonada</taxon>
        <taxon>Preaxostyla</taxon>
        <taxon>Oxymonadida</taxon>
        <taxon>Streblomastigidae</taxon>
        <taxon>Streblomastix</taxon>
    </lineage>
</organism>
<reference evidence="1 2" key="1">
    <citation type="submission" date="2019-03" db="EMBL/GenBank/DDBJ databases">
        <title>Single cell metagenomics reveals metabolic interactions within the superorganism composed of flagellate Streblomastix strix and complex community of Bacteroidetes bacteria on its surface.</title>
        <authorList>
            <person name="Treitli S.C."/>
            <person name="Kolisko M."/>
            <person name="Husnik F."/>
            <person name="Keeling P."/>
            <person name="Hampl V."/>
        </authorList>
    </citation>
    <scope>NUCLEOTIDE SEQUENCE [LARGE SCALE GENOMIC DNA]</scope>
    <source>
        <strain evidence="1">ST1C</strain>
    </source>
</reference>
<dbReference type="EMBL" id="SNRW01000412">
    <property type="protein sequence ID" value="KAA6401299.1"/>
    <property type="molecule type" value="Genomic_DNA"/>
</dbReference>
<evidence type="ECO:0000313" key="1">
    <source>
        <dbReference type="EMBL" id="KAA6401299.1"/>
    </source>
</evidence>
<comment type="caution">
    <text evidence="1">The sequence shown here is derived from an EMBL/GenBank/DDBJ whole genome shotgun (WGS) entry which is preliminary data.</text>
</comment>
<name>A0A5J4X464_9EUKA</name>
<proteinExistence type="predicted"/>
<sequence>MDYFLYHFIVGENAINYMEVVPADNEDDDCVYDVGYNVPDVIGQITGKIQYVDDEEDQIKESFQDVGEVAVVVYEEVNNEEF</sequence>
<protein>
    <submittedName>
        <fullName evidence="1">Uncharacterized protein</fullName>
    </submittedName>
</protein>
<dbReference type="Proteomes" id="UP000324800">
    <property type="component" value="Unassembled WGS sequence"/>
</dbReference>
<dbReference type="AlphaFoldDB" id="A0A5J4X464"/>